<name>A0ACB7ZRE4_9AGAM</name>
<protein>
    <submittedName>
        <fullName evidence="1">Uncharacterized protein</fullName>
    </submittedName>
</protein>
<accession>A0ACB7ZRE4</accession>
<sequence>MTADAGLTAEGRSTGEWRSIRPWTRRLALSVCEITSVSATFILSSPLTINNSDNDEGEESAGDYATRGTVSDALGKGLSVEVNAAHWQRVLIRVDEAADEAVIIIYGLMPGRQYDIDLGLQDSSIRSHVTTEEDRVTTDEDSPLPEPASVSTSASASTSTSTPTPAPSTTTSPTPSPETLEDRLAHLHRSLTTLTTTRDALSALLKSTRRDSQKADAALRAEIDVLNRASDKNTAAEHRARQKVLALQEAARRARTAAEEITLAAADVDAQLPALTAQVAEVEVE</sequence>
<dbReference type="Proteomes" id="UP000790377">
    <property type="component" value="Unassembled WGS sequence"/>
</dbReference>
<evidence type="ECO:0000313" key="1">
    <source>
        <dbReference type="EMBL" id="KAH7903481.1"/>
    </source>
</evidence>
<reference evidence="1" key="1">
    <citation type="journal article" date="2021" name="New Phytol.">
        <title>Evolutionary innovations through gain and loss of genes in the ectomycorrhizal Boletales.</title>
        <authorList>
            <person name="Wu G."/>
            <person name="Miyauchi S."/>
            <person name="Morin E."/>
            <person name="Kuo A."/>
            <person name="Drula E."/>
            <person name="Varga T."/>
            <person name="Kohler A."/>
            <person name="Feng B."/>
            <person name="Cao Y."/>
            <person name="Lipzen A."/>
            <person name="Daum C."/>
            <person name="Hundley H."/>
            <person name="Pangilinan J."/>
            <person name="Johnson J."/>
            <person name="Barry K."/>
            <person name="LaButti K."/>
            <person name="Ng V."/>
            <person name="Ahrendt S."/>
            <person name="Min B."/>
            <person name="Choi I.G."/>
            <person name="Park H."/>
            <person name="Plett J.M."/>
            <person name="Magnuson J."/>
            <person name="Spatafora J.W."/>
            <person name="Nagy L.G."/>
            <person name="Henrissat B."/>
            <person name="Grigoriev I.V."/>
            <person name="Yang Z.L."/>
            <person name="Xu J."/>
            <person name="Martin F.M."/>
        </authorList>
    </citation>
    <scope>NUCLEOTIDE SEQUENCE</scope>
    <source>
        <strain evidence="1">ATCC 28755</strain>
    </source>
</reference>
<proteinExistence type="predicted"/>
<gene>
    <name evidence="1" type="ORF">BJ138DRAFT_1074072</name>
</gene>
<dbReference type="EMBL" id="MU268940">
    <property type="protein sequence ID" value="KAH7903481.1"/>
    <property type="molecule type" value="Genomic_DNA"/>
</dbReference>
<feature type="non-terminal residue" evidence="1">
    <location>
        <position position="285"/>
    </location>
</feature>
<evidence type="ECO:0000313" key="2">
    <source>
        <dbReference type="Proteomes" id="UP000790377"/>
    </source>
</evidence>
<organism evidence="1 2">
    <name type="scientific">Hygrophoropsis aurantiaca</name>
    <dbReference type="NCBI Taxonomy" id="72124"/>
    <lineage>
        <taxon>Eukaryota</taxon>
        <taxon>Fungi</taxon>
        <taxon>Dikarya</taxon>
        <taxon>Basidiomycota</taxon>
        <taxon>Agaricomycotina</taxon>
        <taxon>Agaricomycetes</taxon>
        <taxon>Agaricomycetidae</taxon>
        <taxon>Boletales</taxon>
        <taxon>Coniophorineae</taxon>
        <taxon>Hygrophoropsidaceae</taxon>
        <taxon>Hygrophoropsis</taxon>
    </lineage>
</organism>
<comment type="caution">
    <text evidence="1">The sequence shown here is derived from an EMBL/GenBank/DDBJ whole genome shotgun (WGS) entry which is preliminary data.</text>
</comment>
<keyword evidence="2" id="KW-1185">Reference proteome</keyword>